<keyword evidence="2" id="KW-1185">Reference proteome</keyword>
<evidence type="ECO:0000313" key="2">
    <source>
        <dbReference type="Proteomes" id="UP000515922"/>
    </source>
</evidence>
<protein>
    <submittedName>
        <fullName evidence="1">Uncharacterized protein</fullName>
    </submittedName>
</protein>
<proteinExistence type="predicted"/>
<dbReference type="Proteomes" id="UP000515922">
    <property type="component" value="Segment"/>
</dbReference>
<dbReference type="EMBL" id="MT711976">
    <property type="protein sequence ID" value="QMP84239.1"/>
    <property type="molecule type" value="Genomic_DNA"/>
</dbReference>
<sequence length="65" mass="6987">MVITSGALNGGDNHSFVPGQFVKVGEEYGYIESLTENPDLVRVHFTSGPQSGNVLRVVAKQVSPR</sequence>
<evidence type="ECO:0000313" key="1">
    <source>
        <dbReference type="EMBL" id="QMP84239.1"/>
    </source>
</evidence>
<accession>A0A7G4AW49</accession>
<gene>
    <name evidence="1" type="ORF">HUN41_00118</name>
</gene>
<organism evidence="1 2">
    <name type="scientific">Streptomyces phage Coruscant</name>
    <dbReference type="NCBI Taxonomy" id="2739834"/>
    <lineage>
        <taxon>Viruses</taxon>
        <taxon>Duplodnaviria</taxon>
        <taxon>Heunggongvirae</taxon>
        <taxon>Uroviricota</taxon>
        <taxon>Caudoviricetes</taxon>
        <taxon>Stanwilliamsviridae</taxon>
        <taxon>Boydwoodruffvirinae</taxon>
        <taxon>Coruscantvirus</taxon>
        <taxon>Coruscantvirus coruscant</taxon>
    </lineage>
</organism>
<name>A0A7G4AW49_9CAUD</name>
<reference evidence="1 2" key="1">
    <citation type="submission" date="2020-07" db="EMBL/GenBank/DDBJ databases">
        <title>Streptomyces phage Genome sequencing and assembly.</title>
        <authorList>
            <person name="Sharma V."/>
            <person name="Hardy A."/>
            <person name="Frunzke J."/>
        </authorList>
    </citation>
    <scope>NUCLEOTIDE SEQUENCE [LARGE SCALE GENOMIC DNA]</scope>
</reference>